<feature type="transmembrane region" description="Helical" evidence="1">
    <location>
        <begin position="12"/>
        <end position="36"/>
    </location>
</feature>
<feature type="transmembrane region" description="Helical" evidence="1">
    <location>
        <begin position="73"/>
        <end position="95"/>
    </location>
</feature>
<reference evidence="2" key="1">
    <citation type="submission" date="2014-09" db="EMBL/GenBank/DDBJ databases">
        <authorList>
            <person name="Magalhaes I.L.F."/>
            <person name="Oliveira U."/>
            <person name="Santos F.R."/>
            <person name="Vidigal T.H.D.A."/>
            <person name="Brescovit A.D."/>
            <person name="Santos A.J."/>
        </authorList>
    </citation>
    <scope>NUCLEOTIDE SEQUENCE</scope>
    <source>
        <tissue evidence="2">Shoot tissue taken approximately 20 cm above the soil surface</tissue>
    </source>
</reference>
<name>A0A0A9HFJ4_ARUDO</name>
<proteinExistence type="predicted"/>
<organism evidence="2">
    <name type="scientific">Arundo donax</name>
    <name type="common">Giant reed</name>
    <name type="synonym">Donax arundinaceus</name>
    <dbReference type="NCBI Taxonomy" id="35708"/>
    <lineage>
        <taxon>Eukaryota</taxon>
        <taxon>Viridiplantae</taxon>
        <taxon>Streptophyta</taxon>
        <taxon>Embryophyta</taxon>
        <taxon>Tracheophyta</taxon>
        <taxon>Spermatophyta</taxon>
        <taxon>Magnoliopsida</taxon>
        <taxon>Liliopsida</taxon>
        <taxon>Poales</taxon>
        <taxon>Poaceae</taxon>
        <taxon>PACMAD clade</taxon>
        <taxon>Arundinoideae</taxon>
        <taxon>Arundineae</taxon>
        <taxon>Arundo</taxon>
    </lineage>
</organism>
<feature type="transmembrane region" description="Helical" evidence="1">
    <location>
        <begin position="48"/>
        <end position="67"/>
    </location>
</feature>
<reference evidence="2" key="2">
    <citation type="journal article" date="2015" name="Data Brief">
        <title>Shoot transcriptome of the giant reed, Arundo donax.</title>
        <authorList>
            <person name="Barrero R.A."/>
            <person name="Guerrero F.D."/>
            <person name="Moolhuijzen P."/>
            <person name="Goolsby J.A."/>
            <person name="Tidwell J."/>
            <person name="Bellgard S.E."/>
            <person name="Bellgard M.I."/>
        </authorList>
    </citation>
    <scope>NUCLEOTIDE SEQUENCE</scope>
    <source>
        <tissue evidence="2">Shoot tissue taken approximately 20 cm above the soil surface</tissue>
    </source>
</reference>
<sequence>MTLEESDKRLAGYRKLCMFGIGSMFWGAVTGVLDHLQKKKPEWVHHCTIYFAISLVIILNGLSAAYFPKSAPLALFTSGLGAWTAFIFVLATFHIASLQFHAQLNEWLQSMAICATIVTYYWGWTAQDPLIIHVLSKLVTWLIGLAVCGVGLILYAVIYIMLWLIRCFWRLCTLCCSSLQDCLVSHNARVRPPPLGFRV</sequence>
<keyword evidence="1" id="KW-0812">Transmembrane</keyword>
<keyword evidence="1" id="KW-0472">Membrane</keyword>
<protein>
    <submittedName>
        <fullName evidence="2">Uncharacterized protein</fullName>
    </submittedName>
</protein>
<feature type="transmembrane region" description="Helical" evidence="1">
    <location>
        <begin position="107"/>
        <end position="126"/>
    </location>
</feature>
<evidence type="ECO:0000313" key="2">
    <source>
        <dbReference type="EMBL" id="JAE31668.1"/>
    </source>
</evidence>
<feature type="transmembrane region" description="Helical" evidence="1">
    <location>
        <begin position="138"/>
        <end position="164"/>
    </location>
</feature>
<accession>A0A0A9HFJ4</accession>
<dbReference type="EMBL" id="GBRH01166228">
    <property type="protein sequence ID" value="JAE31668.1"/>
    <property type="molecule type" value="Transcribed_RNA"/>
</dbReference>
<dbReference type="AlphaFoldDB" id="A0A0A9HFJ4"/>
<keyword evidence="1" id="KW-1133">Transmembrane helix</keyword>
<evidence type="ECO:0000256" key="1">
    <source>
        <dbReference type="SAM" id="Phobius"/>
    </source>
</evidence>